<dbReference type="Gene3D" id="3.30.2010.30">
    <property type="match status" value="1"/>
</dbReference>
<evidence type="ECO:0000313" key="17">
    <source>
        <dbReference type="EMBL" id="TNC52933.1"/>
    </source>
</evidence>
<protein>
    <recommendedName>
        <fullName evidence="5 12">Aminopeptidase N</fullName>
        <ecNumber evidence="4 12">3.4.11.2</ecNumber>
    </recommendedName>
</protein>
<dbReference type="GO" id="GO:0008237">
    <property type="term" value="F:metallopeptidase activity"/>
    <property type="evidence" value="ECO:0007669"/>
    <property type="project" value="UniProtKB-UniRule"/>
</dbReference>
<dbReference type="InterPro" id="IPR027268">
    <property type="entry name" value="Peptidase_M4/M1_CTD_sf"/>
</dbReference>
<evidence type="ECO:0000259" key="14">
    <source>
        <dbReference type="Pfam" id="PF11940"/>
    </source>
</evidence>
<dbReference type="InterPro" id="IPR035414">
    <property type="entry name" value="Peptidase_M1_pepN_Ig-like"/>
</dbReference>
<evidence type="ECO:0000256" key="11">
    <source>
        <dbReference type="ARBA" id="ARBA00023049"/>
    </source>
</evidence>
<evidence type="ECO:0000256" key="7">
    <source>
        <dbReference type="ARBA" id="ARBA00022670"/>
    </source>
</evidence>
<dbReference type="Gene3D" id="2.60.40.1840">
    <property type="match status" value="1"/>
</dbReference>
<comment type="catalytic activity">
    <reaction evidence="1">
        <text>Release of an N-terminal amino acid, Xaa-|-Yaa- from a peptide, amide or arylamide. Xaa is preferably Ala, but may be most amino acids including Pro (slow action). When a terminal hydrophobic residue is followed by a prolyl residue, the two may be released as an intact Xaa-Pro dipeptide.</text>
        <dbReference type="EC" id="3.4.11.2"/>
    </reaction>
</comment>
<evidence type="ECO:0000259" key="13">
    <source>
        <dbReference type="Pfam" id="PF01433"/>
    </source>
</evidence>
<accession>A0A5C4N5F5</accession>
<dbReference type="Gene3D" id="1.10.390.10">
    <property type="entry name" value="Neutral Protease Domain 2"/>
    <property type="match status" value="1"/>
</dbReference>
<dbReference type="InterPro" id="IPR001930">
    <property type="entry name" value="Peptidase_M1"/>
</dbReference>
<dbReference type="GO" id="GO:0016285">
    <property type="term" value="F:alanyl aminopeptidase activity"/>
    <property type="evidence" value="ECO:0007669"/>
    <property type="project" value="UniProtKB-EC"/>
</dbReference>
<dbReference type="SUPFAM" id="SSF63737">
    <property type="entry name" value="Leukotriene A4 hydrolase N-terminal domain"/>
    <property type="match status" value="1"/>
</dbReference>
<dbReference type="OrthoDB" id="100605at2"/>
<evidence type="ECO:0000259" key="16">
    <source>
        <dbReference type="Pfam" id="PF17900"/>
    </source>
</evidence>
<evidence type="ECO:0000256" key="9">
    <source>
        <dbReference type="ARBA" id="ARBA00022801"/>
    </source>
</evidence>
<dbReference type="InterPro" id="IPR037144">
    <property type="entry name" value="Peptidase_M1_pepN_C_sf"/>
</dbReference>
<evidence type="ECO:0000256" key="2">
    <source>
        <dbReference type="ARBA" id="ARBA00001947"/>
    </source>
</evidence>
<evidence type="ECO:0000256" key="3">
    <source>
        <dbReference type="ARBA" id="ARBA00010136"/>
    </source>
</evidence>
<evidence type="ECO:0000256" key="4">
    <source>
        <dbReference type="ARBA" id="ARBA00012564"/>
    </source>
</evidence>
<evidence type="ECO:0000256" key="10">
    <source>
        <dbReference type="ARBA" id="ARBA00022833"/>
    </source>
</evidence>
<proteinExistence type="inferred from homology"/>
<feature type="domain" description="Peptidase M1 membrane alanine aminopeptidase" evidence="13">
    <location>
        <begin position="220"/>
        <end position="431"/>
    </location>
</feature>
<dbReference type="Pfam" id="PF17900">
    <property type="entry name" value="Peptidase_M1_N"/>
    <property type="match status" value="1"/>
</dbReference>
<keyword evidence="10" id="KW-0862">Zinc</keyword>
<keyword evidence="9 17" id="KW-0378">Hydrolase</keyword>
<dbReference type="PANTHER" id="PTHR46322:SF1">
    <property type="entry name" value="PUROMYCIN-SENSITIVE AMINOPEPTIDASE"/>
    <property type="match status" value="1"/>
</dbReference>
<dbReference type="Pfam" id="PF11940">
    <property type="entry name" value="DUF3458"/>
    <property type="match status" value="1"/>
</dbReference>
<keyword evidence="8" id="KW-0479">Metal-binding</keyword>
<reference evidence="17 18" key="1">
    <citation type="submission" date="2019-06" db="EMBL/GenBank/DDBJ databases">
        <title>YIM 131921 draft genome.</title>
        <authorList>
            <person name="Jiang L."/>
        </authorList>
    </citation>
    <scope>NUCLEOTIDE SEQUENCE [LARGE SCALE GENOMIC DNA]</scope>
    <source>
        <strain evidence="17 18">YIM 131921</strain>
    </source>
</reference>
<dbReference type="RefSeq" id="WP_139074813.1">
    <property type="nucleotide sequence ID" value="NZ_VDFU01000001.1"/>
</dbReference>
<dbReference type="Gene3D" id="2.60.40.1730">
    <property type="entry name" value="tricorn interacting facor f3 domain"/>
    <property type="match status" value="1"/>
</dbReference>
<dbReference type="InterPro" id="IPR024601">
    <property type="entry name" value="Peptidase_M1_pepN_C"/>
</dbReference>
<dbReference type="Pfam" id="PF01433">
    <property type="entry name" value="Peptidase_M1"/>
    <property type="match status" value="1"/>
</dbReference>
<dbReference type="PRINTS" id="PR00756">
    <property type="entry name" value="ALADIPTASE"/>
</dbReference>
<dbReference type="Proteomes" id="UP000305887">
    <property type="component" value="Unassembled WGS sequence"/>
</dbReference>
<dbReference type="Pfam" id="PF17432">
    <property type="entry name" value="DUF3458_C"/>
    <property type="match status" value="1"/>
</dbReference>
<evidence type="ECO:0000259" key="15">
    <source>
        <dbReference type="Pfam" id="PF17432"/>
    </source>
</evidence>
<dbReference type="Gene3D" id="1.25.50.10">
    <property type="entry name" value="Peptidase M1, alanyl aminopeptidase, C-terminal domain"/>
    <property type="match status" value="1"/>
</dbReference>
<dbReference type="CDD" id="cd09600">
    <property type="entry name" value="M1_APN"/>
    <property type="match status" value="1"/>
</dbReference>
<evidence type="ECO:0000256" key="12">
    <source>
        <dbReference type="NCBIfam" id="TIGR02414"/>
    </source>
</evidence>
<evidence type="ECO:0000313" key="18">
    <source>
        <dbReference type="Proteomes" id="UP000305887"/>
    </source>
</evidence>
<feature type="domain" description="Peptidase M1 alanyl aminopeptidase Ig-like fold" evidence="14">
    <location>
        <begin position="439"/>
        <end position="530"/>
    </location>
</feature>
<dbReference type="FunFam" id="3.30.2010.30:FF:000002">
    <property type="entry name" value="Putative aminopeptidase N"/>
    <property type="match status" value="1"/>
</dbReference>
<dbReference type="EC" id="3.4.11.2" evidence="4 12"/>
<evidence type="ECO:0000256" key="5">
    <source>
        <dbReference type="ARBA" id="ARBA00015611"/>
    </source>
</evidence>
<dbReference type="FunFam" id="2.60.40.1840:FF:000001">
    <property type="entry name" value="Aminopeptidase N"/>
    <property type="match status" value="1"/>
</dbReference>
<keyword evidence="18" id="KW-1185">Reference proteome</keyword>
<comment type="caution">
    <text evidence="17">The sequence shown here is derived from an EMBL/GenBank/DDBJ whole genome shotgun (WGS) entry which is preliminary data.</text>
</comment>
<dbReference type="AlphaFoldDB" id="A0A5C4N5F5"/>
<dbReference type="GO" id="GO:0008270">
    <property type="term" value="F:zinc ion binding"/>
    <property type="evidence" value="ECO:0007669"/>
    <property type="project" value="InterPro"/>
</dbReference>
<comment type="cofactor">
    <cofactor evidence="2">
        <name>Zn(2+)</name>
        <dbReference type="ChEBI" id="CHEBI:29105"/>
    </cofactor>
</comment>
<evidence type="ECO:0000256" key="1">
    <source>
        <dbReference type="ARBA" id="ARBA00000098"/>
    </source>
</evidence>
<keyword evidence="7" id="KW-0645">Protease</keyword>
<dbReference type="SUPFAM" id="SSF55486">
    <property type="entry name" value="Metalloproteases ('zincins'), catalytic domain"/>
    <property type="match status" value="1"/>
</dbReference>
<keyword evidence="6 17" id="KW-0031">Aminopeptidase</keyword>
<dbReference type="GO" id="GO:0006508">
    <property type="term" value="P:proteolysis"/>
    <property type="evidence" value="ECO:0007669"/>
    <property type="project" value="UniProtKB-UniRule"/>
</dbReference>
<feature type="domain" description="Peptidase M1 alanyl aminopeptidase C-terminal" evidence="15">
    <location>
        <begin position="536"/>
        <end position="849"/>
    </location>
</feature>
<gene>
    <name evidence="17" type="primary">pepN</name>
    <name evidence="17" type="ORF">FHG66_01170</name>
</gene>
<organism evidence="17 18">
    <name type="scientific">Rubellimicrobium rubrum</name>
    <dbReference type="NCBI Taxonomy" id="2585369"/>
    <lineage>
        <taxon>Bacteria</taxon>
        <taxon>Pseudomonadati</taxon>
        <taxon>Pseudomonadota</taxon>
        <taxon>Alphaproteobacteria</taxon>
        <taxon>Rhodobacterales</taxon>
        <taxon>Roseobacteraceae</taxon>
        <taxon>Rubellimicrobium</taxon>
    </lineage>
</organism>
<keyword evidence="11" id="KW-0482">Metalloprotease</keyword>
<evidence type="ECO:0000256" key="8">
    <source>
        <dbReference type="ARBA" id="ARBA00022723"/>
    </source>
</evidence>
<dbReference type="InterPro" id="IPR014782">
    <property type="entry name" value="Peptidase_M1_dom"/>
</dbReference>
<dbReference type="NCBIfam" id="TIGR02414">
    <property type="entry name" value="pepN_proteo"/>
    <property type="match status" value="1"/>
</dbReference>
<dbReference type="EMBL" id="VDFU01000001">
    <property type="protein sequence ID" value="TNC52933.1"/>
    <property type="molecule type" value="Genomic_DNA"/>
</dbReference>
<dbReference type="InterPro" id="IPR038438">
    <property type="entry name" value="PepN_Ig-like_sf"/>
</dbReference>
<sequence>MADGATDPRTIYLKDYTPFPWVIDGVDLTFALAPRGTRVTSRIRFRPDPDAPPGPFFLHGEDLRLIEARIDGQPVTPTVTPEGLTCDVPTGPFTWEAVVENDPELNTRLEGLYLSKGMYCTQCEAEGFRRITYYPDRPDVMAVFTVRIESDLPVLLSNGNPEESGPGFATWHDPWPKPAYLFALVAGDLVALHDSFTTRSGRHVDLGLWVRPGDEGKCAWGMESLKASMRWDEEAYGREYDLDVFNIVAVDDFNMGAMENKGLNIFNSSAILASPDTATDADYERVERIVAHEYFHNWTGNRITCRDWFQLSLKEGLTVFRDQQFTGDMRGHGVKRIGDAVLLRGRQFREDNGPLAHPVRPESFVEINNFYTVTIYEKGAEVIGMLKRLVGDDGYRRALDLYFDRHDGQAATVEDWLKVFEDATGRDLAQFKLWYSQAGTPRVKVEESWEDGRYRLDMTQTIPPTPGQPDKQPMVIPVALGLLNPNGDEVLPTTVLELTGGQQSFTFDNLSARPVPSILRGFSAPVILERDAPEGEAAFLLAHDTDQFNRWEAAQTLARRAIRARLDGQAIDASWVPSLAAALRDDALAPADRAALLGLPSEEETAQALWDDKRIPDPTAIHHAHEAVRDHLAQGLRDLLPQLHDGGRMPGPYSPDAKSVGRRSLGNAALRLLSRTDDGVRAAAQFAEAADMTQSVAALGALLAVGRGEEQLRAFHDRWAQDRLVLDKWFSLQVGLARPEAAVALAQRLTQHPDFDWKNPNRFRAVLGALASNPAGFHDASGAGYRLLADWLIRLDGANPLSAARMSTAFDSWRRLDVDRQALIQSELGRIQAAPGLSRDLSEMVGRMIG</sequence>
<comment type="similarity">
    <text evidence="3">Belongs to the peptidase M1 family.</text>
</comment>
<evidence type="ECO:0000256" key="6">
    <source>
        <dbReference type="ARBA" id="ARBA00022438"/>
    </source>
</evidence>
<feature type="domain" description="Aminopeptidase N-like N-terminal" evidence="16">
    <location>
        <begin position="104"/>
        <end position="181"/>
    </location>
</feature>
<dbReference type="PANTHER" id="PTHR46322">
    <property type="entry name" value="PUROMYCIN-SENSITIVE AMINOPEPTIDASE"/>
    <property type="match status" value="1"/>
</dbReference>
<dbReference type="InterPro" id="IPR042097">
    <property type="entry name" value="Aminopeptidase_N-like_N_sf"/>
</dbReference>
<dbReference type="InterPro" id="IPR045357">
    <property type="entry name" value="Aminopeptidase_N-like_N"/>
</dbReference>
<dbReference type="InterPro" id="IPR012779">
    <property type="entry name" value="Peptidase_M1_pepN"/>
</dbReference>
<name>A0A5C4N5F5_9RHOB</name>